<proteinExistence type="predicted"/>
<reference evidence="5" key="1">
    <citation type="submission" date="2022-09" db="EMBL/GenBank/DDBJ databases">
        <title>Intensive care unit water sources are persistently colonized with multi-drug resistant bacteria and are the site of extensive horizontal gene transfer of antibiotic resistance genes.</title>
        <authorList>
            <person name="Diorio-Toth L."/>
        </authorList>
    </citation>
    <scope>NUCLEOTIDE SEQUENCE</scope>
    <source>
        <strain evidence="5">GD03843</strain>
    </source>
</reference>
<dbReference type="EMBL" id="JAOCDZ010000024">
    <property type="protein sequence ID" value="MDH0739386.1"/>
    <property type="molecule type" value="Genomic_DNA"/>
</dbReference>
<dbReference type="AlphaFoldDB" id="A0AA42LTS8"/>
<keyword evidence="1" id="KW-0479">Metal-binding</keyword>
<gene>
    <name evidence="5" type="ORF">N5D93_26505</name>
</gene>
<dbReference type="GO" id="GO:0008484">
    <property type="term" value="F:sulfuric ester hydrolase activity"/>
    <property type="evidence" value="ECO:0007669"/>
    <property type="project" value="TreeGrafter"/>
</dbReference>
<evidence type="ECO:0000256" key="2">
    <source>
        <dbReference type="ARBA" id="ARBA00022801"/>
    </source>
</evidence>
<feature type="compositionally biased region" description="Low complexity" evidence="3">
    <location>
        <begin position="410"/>
        <end position="427"/>
    </location>
</feature>
<dbReference type="Proteomes" id="UP001161094">
    <property type="component" value="Unassembled WGS sequence"/>
</dbReference>
<evidence type="ECO:0000256" key="3">
    <source>
        <dbReference type="SAM" id="MobiDB-lite"/>
    </source>
</evidence>
<dbReference type="PANTHER" id="PTHR45953">
    <property type="entry name" value="IDURONATE 2-SULFATASE"/>
    <property type="match status" value="1"/>
</dbReference>
<dbReference type="GO" id="GO:0005737">
    <property type="term" value="C:cytoplasm"/>
    <property type="evidence" value="ECO:0007669"/>
    <property type="project" value="TreeGrafter"/>
</dbReference>
<dbReference type="PANTHER" id="PTHR45953:SF1">
    <property type="entry name" value="IDURONATE 2-SULFATASE"/>
    <property type="match status" value="1"/>
</dbReference>
<dbReference type="RefSeq" id="WP_279997037.1">
    <property type="nucleotide sequence ID" value="NZ_JAOCDZ010000024.1"/>
</dbReference>
<evidence type="ECO:0000256" key="1">
    <source>
        <dbReference type="ARBA" id="ARBA00022723"/>
    </source>
</evidence>
<keyword evidence="2 5" id="KW-0378">Hydrolase</keyword>
<dbReference type="GO" id="GO:0046872">
    <property type="term" value="F:metal ion binding"/>
    <property type="evidence" value="ECO:0007669"/>
    <property type="project" value="UniProtKB-KW"/>
</dbReference>
<feature type="region of interest" description="Disordered" evidence="3">
    <location>
        <begin position="407"/>
        <end position="438"/>
    </location>
</feature>
<dbReference type="Gene3D" id="3.40.720.10">
    <property type="entry name" value="Alkaline Phosphatase, subunit A"/>
    <property type="match status" value="1"/>
</dbReference>
<dbReference type="InterPro" id="IPR000917">
    <property type="entry name" value="Sulfatase_N"/>
</dbReference>
<comment type="caution">
    <text evidence="5">The sequence shown here is derived from an EMBL/GenBank/DDBJ whole genome shotgun (WGS) entry which is preliminary data.</text>
</comment>
<evidence type="ECO:0000259" key="4">
    <source>
        <dbReference type="Pfam" id="PF00884"/>
    </source>
</evidence>
<organism evidence="5 6">
    <name type="scientific">Achromobacter spanius</name>
    <dbReference type="NCBI Taxonomy" id="217203"/>
    <lineage>
        <taxon>Bacteria</taxon>
        <taxon>Pseudomonadati</taxon>
        <taxon>Pseudomonadota</taxon>
        <taxon>Betaproteobacteria</taxon>
        <taxon>Burkholderiales</taxon>
        <taxon>Alcaligenaceae</taxon>
        <taxon>Achromobacter</taxon>
    </lineage>
</organism>
<accession>A0AA42LTS8</accession>
<dbReference type="InterPro" id="IPR017850">
    <property type="entry name" value="Alkaline_phosphatase_core_sf"/>
</dbReference>
<sequence>MSTVQNVLFIMADQLRADHLSCYGHPYLQTPSLDALAARGVRFDRAFVNSGVCGPSRMSYYTGRYPSRHGATWNRVPLSVDEITLGEYLAGQGRELALAGKTHIIPDKAGMERLAIDGASELGVLLSRGGFTELDRYDGHHTPGQESGYPAFLRRHGYDSADPWTDYVIAGVDANGQIASGWNMRNVHLPSRVAEAHSETAYMTDQALDFMQQRGSQPWVLHLSYVKPHWPYMAPAPYHQRYTADQCLPVRRNQKELANAHPVVAAYRQQEESVSFSSDECVRVVRPAYQGLIRQLDDHLGRLFDYMEGAGLMKNTLIVFTADHGDFLGDHWLGEKELFYDTVQRVPFIVMDPSAAANATRGQALNDMVESVDVVPTVLRALGTPGPSHRLEGRELQTLLHGRGGGSAFGTGSSTASGTASGTVSGTASGGASGAASGTEWRDCVFSELDYSFRQARILRGKTPQNARAWSVRTDRWRYVYWLDEPEQLFDLHADPDEFQDLGTSSTHAAIRLEMRQRLLDWMLRGKRRTTISDEAVEKATNAHKRAGVFFGQW</sequence>
<feature type="domain" description="Sulfatase N-terminal" evidence="4">
    <location>
        <begin position="5"/>
        <end position="383"/>
    </location>
</feature>
<name>A0AA42LTS8_9BURK</name>
<dbReference type="SUPFAM" id="SSF53649">
    <property type="entry name" value="Alkaline phosphatase-like"/>
    <property type="match status" value="1"/>
</dbReference>
<evidence type="ECO:0000313" key="6">
    <source>
        <dbReference type="Proteomes" id="UP001161094"/>
    </source>
</evidence>
<evidence type="ECO:0000313" key="5">
    <source>
        <dbReference type="EMBL" id="MDH0739386.1"/>
    </source>
</evidence>
<dbReference type="Pfam" id="PF00884">
    <property type="entry name" value="Sulfatase"/>
    <property type="match status" value="1"/>
</dbReference>
<protein>
    <submittedName>
        <fullName evidence="5">Sulfatase-like hydrolase/transferase</fullName>
    </submittedName>
</protein>